<keyword evidence="4" id="KW-0677">Repeat</keyword>
<dbReference type="AlphaFoldDB" id="A0A1M4EPI8"/>
<keyword evidence="3 8" id="KW-0808">Transferase</keyword>
<comment type="similarity">
    <text evidence="1">Belongs to the transferase hexapeptide repeat family.</text>
</comment>
<keyword evidence="2" id="KW-0028">Amino-acid biosynthesis</keyword>
<dbReference type="InterPro" id="IPR023180">
    <property type="entry name" value="THP_succinylTrfase_dom1"/>
</dbReference>
<keyword evidence="8" id="KW-0012">Acyltransferase</keyword>
<dbReference type="Pfam" id="PF14805">
    <property type="entry name" value="THDPS_N_2"/>
    <property type="match status" value="1"/>
</dbReference>
<dbReference type="InterPro" id="IPR011004">
    <property type="entry name" value="Trimer_LpxA-like_sf"/>
</dbReference>
<dbReference type="InterPro" id="IPR037133">
    <property type="entry name" value="THP_succinylTrfase_N_sf"/>
</dbReference>
<evidence type="ECO:0000256" key="2">
    <source>
        <dbReference type="ARBA" id="ARBA00022605"/>
    </source>
</evidence>
<evidence type="ECO:0000259" key="7">
    <source>
        <dbReference type="Pfam" id="PF14805"/>
    </source>
</evidence>
<dbReference type="Gene3D" id="2.160.10.10">
    <property type="entry name" value="Hexapeptide repeat proteins"/>
    <property type="match status" value="1"/>
</dbReference>
<protein>
    <submittedName>
        <fullName evidence="8">2,3,4,5-tetrahydropyridine-2,6-dicarboxylate N-succinyltransferase</fullName>
        <ecNumber evidence="8">2.3.1.117</ecNumber>
    </submittedName>
</protein>
<dbReference type="PROSITE" id="PS00101">
    <property type="entry name" value="HEXAPEP_TRANSFERASES"/>
    <property type="match status" value="2"/>
</dbReference>
<accession>A0A1M4EPI8</accession>
<keyword evidence="6" id="KW-0457">Lysine biosynthesis</keyword>
<dbReference type="InterPro" id="IPR001451">
    <property type="entry name" value="Hexapep"/>
</dbReference>
<evidence type="ECO:0000256" key="5">
    <source>
        <dbReference type="ARBA" id="ARBA00022915"/>
    </source>
</evidence>
<dbReference type="Pfam" id="PF14602">
    <property type="entry name" value="Hexapep_2"/>
    <property type="match status" value="1"/>
</dbReference>
<gene>
    <name evidence="8" type="ORF">BN4615_P10287</name>
</gene>
<dbReference type="GO" id="GO:0009085">
    <property type="term" value="P:lysine biosynthetic process"/>
    <property type="evidence" value="ECO:0007669"/>
    <property type="project" value="UniProtKB-KW"/>
</dbReference>
<feature type="domain" description="Tetrahydrodipicolinate-N-succinyltransferase chain A" evidence="7">
    <location>
        <begin position="14"/>
        <end position="75"/>
    </location>
</feature>
<evidence type="ECO:0000256" key="6">
    <source>
        <dbReference type="ARBA" id="ARBA00023154"/>
    </source>
</evidence>
<dbReference type="NCBIfam" id="NF008808">
    <property type="entry name" value="PRK11830.1"/>
    <property type="match status" value="1"/>
</dbReference>
<dbReference type="GO" id="GO:0008666">
    <property type="term" value="F:2,3,4,5-tetrahydropyridine-2,6-dicarboxylate N-succinyltransferase activity"/>
    <property type="evidence" value="ECO:0007669"/>
    <property type="project" value="UniProtKB-EC"/>
</dbReference>
<name>A0A1M4EPI8_9ACTN</name>
<dbReference type="Gene3D" id="1.10.166.10">
    <property type="entry name" value="Tetrahydrodipicolinate-N-succinyltransferase, N-terminal domain"/>
    <property type="match status" value="1"/>
</dbReference>
<keyword evidence="5" id="KW-0220">Diaminopimelate biosynthesis</keyword>
<evidence type="ECO:0000313" key="8">
    <source>
        <dbReference type="EMBL" id="SBP00771.1"/>
    </source>
</evidence>
<evidence type="ECO:0000256" key="1">
    <source>
        <dbReference type="ARBA" id="ARBA00007274"/>
    </source>
</evidence>
<organism evidence="8">
    <name type="scientific">Nonomuraea gerenzanensis</name>
    <dbReference type="NCBI Taxonomy" id="93944"/>
    <lineage>
        <taxon>Bacteria</taxon>
        <taxon>Bacillati</taxon>
        <taxon>Actinomycetota</taxon>
        <taxon>Actinomycetes</taxon>
        <taxon>Streptosporangiales</taxon>
        <taxon>Streptosporangiaceae</taxon>
        <taxon>Nonomuraea</taxon>
    </lineage>
</organism>
<dbReference type="PANTHER" id="PTHR43300:SF10">
    <property type="entry name" value="2,3,4,5-TETRAHYDROPYRIDINE-2,6-DICARBOXYLATE N-ACETYLTRANSFERASE"/>
    <property type="match status" value="1"/>
</dbReference>
<dbReference type="InterPro" id="IPR018357">
    <property type="entry name" value="Hexapep_transf_CS"/>
</dbReference>
<dbReference type="EC" id="2.3.1.117" evidence="8"/>
<evidence type="ECO:0000256" key="3">
    <source>
        <dbReference type="ARBA" id="ARBA00022679"/>
    </source>
</evidence>
<dbReference type="GO" id="GO:0019877">
    <property type="term" value="P:diaminopimelate biosynthetic process"/>
    <property type="evidence" value="ECO:0007669"/>
    <property type="project" value="UniProtKB-KW"/>
</dbReference>
<proteinExistence type="inferred from homology"/>
<dbReference type="PANTHER" id="PTHR43300">
    <property type="entry name" value="ACETYLTRANSFERASE"/>
    <property type="match status" value="1"/>
</dbReference>
<sequence length="279" mass="29104">MAMSQVSTSSPIPSVVDELWERRAELSPADAEARHLVVGAVDLLDRGEARAATVVGDEVVVDERAKRAILLSFQVLGLARSQVGDFQHHDRHPLKSSFDGVRVVPGAIARWGSYLAPGVVLMPSFTNIGAYVGAGTMVDTWATVGSCAQIGRNVHLSGGVGVGGVLEPPNAAPVVIEDDVLIGSRAMIVEGARVGQGAVVGAGTILSASIPVIDTETGEELSRGRIPPWCVAVTGTRAKEFAGGTFGLPCVLVIKRLEPGRRHGKSSINDLLRAHGVST</sequence>
<reference evidence="8" key="1">
    <citation type="submission" date="2016-04" db="EMBL/GenBank/DDBJ databases">
        <authorList>
            <person name="Evans L.H."/>
            <person name="Alamgir A."/>
            <person name="Owens N."/>
            <person name="Weber N.D."/>
            <person name="Virtaneva K."/>
            <person name="Barbian K."/>
            <person name="Babar A."/>
            <person name="Rosenke K."/>
        </authorList>
    </citation>
    <scope>NUCLEOTIDE SEQUENCE</scope>
    <source>
        <strain evidence="8">Nono1</strain>
    </source>
</reference>
<dbReference type="SUPFAM" id="SSF51161">
    <property type="entry name" value="Trimeric LpxA-like enzymes"/>
    <property type="match status" value="1"/>
</dbReference>
<evidence type="ECO:0000256" key="4">
    <source>
        <dbReference type="ARBA" id="ARBA00022737"/>
    </source>
</evidence>
<dbReference type="EMBL" id="LT559118">
    <property type="protein sequence ID" value="SBP00771.1"/>
    <property type="molecule type" value="Genomic_DNA"/>
</dbReference>
<dbReference type="InterPro" id="IPR050179">
    <property type="entry name" value="Trans_hexapeptide_repeat"/>
</dbReference>
<dbReference type="CDD" id="cd03350">
    <property type="entry name" value="LbH_THP_succinylT"/>
    <property type="match status" value="1"/>
</dbReference>